<dbReference type="GO" id="GO:1905202">
    <property type="term" value="C:methylcrotonoyl-CoA carboxylase complex"/>
    <property type="evidence" value="ECO:0007669"/>
    <property type="project" value="TreeGrafter"/>
</dbReference>
<gene>
    <name evidence="9" type="ORF">PSTT_07426</name>
</gene>
<dbReference type="GO" id="GO:0004485">
    <property type="term" value="F:methylcrotonoyl-CoA carboxylase activity"/>
    <property type="evidence" value="ECO:0007669"/>
    <property type="project" value="UniProtKB-EC"/>
</dbReference>
<dbReference type="VEuPathDB" id="FungiDB:PSTT_07426"/>
<dbReference type="SUPFAM" id="SSF52096">
    <property type="entry name" value="ClpP/crotonase"/>
    <property type="match status" value="2"/>
</dbReference>
<feature type="domain" description="CoA carboxyltransferase C-terminal" evidence="8">
    <location>
        <begin position="308"/>
        <end position="522"/>
    </location>
</feature>
<dbReference type="InterPro" id="IPR011763">
    <property type="entry name" value="COA_CT_C"/>
</dbReference>
<evidence type="ECO:0000259" key="7">
    <source>
        <dbReference type="PROSITE" id="PS50980"/>
    </source>
</evidence>
<reference evidence="9" key="1">
    <citation type="submission" date="2017-12" db="EMBL/GenBank/DDBJ databases">
        <title>Gene loss provides genomic basis for host adaptation in cereal stripe rust fungi.</title>
        <authorList>
            <person name="Xia C."/>
        </authorList>
    </citation>
    <scope>NUCLEOTIDE SEQUENCE [LARGE SCALE GENOMIC DNA]</scope>
    <source>
        <strain evidence="9">93-210</strain>
    </source>
</reference>
<evidence type="ECO:0000256" key="5">
    <source>
        <dbReference type="ARBA" id="ARBA00031404"/>
    </source>
</evidence>
<dbReference type="Proteomes" id="UP000239156">
    <property type="component" value="Unassembled WGS sequence"/>
</dbReference>
<dbReference type="Pfam" id="PF01039">
    <property type="entry name" value="Carboxyl_trans"/>
    <property type="match status" value="1"/>
</dbReference>
<dbReference type="FunFam" id="3.90.226.10:FF:000004">
    <property type="entry name" value="Methylcrotonoyl-CoA carboxylase beta chain"/>
    <property type="match status" value="1"/>
</dbReference>
<evidence type="ECO:0000256" key="4">
    <source>
        <dbReference type="ARBA" id="ARBA00031237"/>
    </source>
</evidence>
<comment type="similarity">
    <text evidence="1">Belongs to the AccD/PCCB family.</text>
</comment>
<evidence type="ECO:0000256" key="6">
    <source>
        <dbReference type="ARBA" id="ARBA00052347"/>
    </source>
</evidence>
<comment type="caution">
    <text evidence="9">The sequence shown here is derived from an EMBL/GenBank/DDBJ whole genome shotgun (WGS) entry which is preliminary data.</text>
</comment>
<protein>
    <recommendedName>
        <fullName evidence="3">methylcrotonoyl-CoA carboxylase</fullName>
        <ecNumber evidence="3">6.4.1.4</ecNumber>
    </recommendedName>
    <alternativeName>
        <fullName evidence="5">3-methylcrotonyl-CoA carboxylase 2</fullName>
    </alternativeName>
    <alternativeName>
        <fullName evidence="4">3-methylcrotonyl-CoA:carbon dioxide ligase subunit beta</fullName>
    </alternativeName>
</protein>
<evidence type="ECO:0000313" key="9">
    <source>
        <dbReference type="EMBL" id="POW08528.1"/>
    </source>
</evidence>
<evidence type="ECO:0000256" key="3">
    <source>
        <dbReference type="ARBA" id="ARBA00026116"/>
    </source>
</evidence>
<keyword evidence="10" id="KW-1185">Reference proteome</keyword>
<dbReference type="PANTHER" id="PTHR22855:SF13">
    <property type="entry name" value="METHYLCROTONOYL-COA CARBOXYLASE BETA CHAIN, MITOCHONDRIAL"/>
    <property type="match status" value="1"/>
</dbReference>
<comment type="catalytic activity">
    <reaction evidence="6">
        <text>3-methylbut-2-enoyl-CoA + hydrogencarbonate + ATP = 3-methyl-(2E)-glutaconyl-CoA + ADP + phosphate + H(+)</text>
        <dbReference type="Rhea" id="RHEA:13589"/>
        <dbReference type="ChEBI" id="CHEBI:15378"/>
        <dbReference type="ChEBI" id="CHEBI:17544"/>
        <dbReference type="ChEBI" id="CHEBI:30616"/>
        <dbReference type="ChEBI" id="CHEBI:43474"/>
        <dbReference type="ChEBI" id="CHEBI:57344"/>
        <dbReference type="ChEBI" id="CHEBI:57346"/>
        <dbReference type="ChEBI" id="CHEBI:456216"/>
        <dbReference type="EC" id="6.4.1.4"/>
    </reaction>
</comment>
<proteinExistence type="inferred from homology"/>
<dbReference type="PANTHER" id="PTHR22855">
    <property type="entry name" value="ACETYL, PROPIONYL, PYRUVATE, AND GLUTACONYL CARBOXYLASE-RELATED"/>
    <property type="match status" value="1"/>
</dbReference>
<dbReference type="AlphaFoldDB" id="A0A2S4VGB0"/>
<evidence type="ECO:0000313" key="10">
    <source>
        <dbReference type="Proteomes" id="UP000239156"/>
    </source>
</evidence>
<dbReference type="PROSITE" id="PS50989">
    <property type="entry name" value="COA_CT_CTER"/>
    <property type="match status" value="1"/>
</dbReference>
<dbReference type="GO" id="GO:0006552">
    <property type="term" value="P:L-leucine catabolic process"/>
    <property type="evidence" value="ECO:0007669"/>
    <property type="project" value="UniProtKB-UniPathway"/>
</dbReference>
<organism evidence="9 10">
    <name type="scientific">Puccinia striiformis</name>
    <dbReference type="NCBI Taxonomy" id="27350"/>
    <lineage>
        <taxon>Eukaryota</taxon>
        <taxon>Fungi</taxon>
        <taxon>Dikarya</taxon>
        <taxon>Basidiomycota</taxon>
        <taxon>Pucciniomycotina</taxon>
        <taxon>Pucciniomycetes</taxon>
        <taxon>Pucciniales</taxon>
        <taxon>Pucciniaceae</taxon>
        <taxon>Puccinia</taxon>
    </lineage>
</organism>
<dbReference type="InterPro" id="IPR029045">
    <property type="entry name" value="ClpP/crotonase-like_dom_sf"/>
</dbReference>
<dbReference type="EMBL" id="PKSL01000063">
    <property type="protein sequence ID" value="POW08528.1"/>
    <property type="molecule type" value="Genomic_DNA"/>
</dbReference>
<evidence type="ECO:0000259" key="8">
    <source>
        <dbReference type="PROSITE" id="PS50989"/>
    </source>
</evidence>
<comment type="pathway">
    <text evidence="2">Amino-acid degradation; L-leucine degradation; (S)-3-hydroxy-3-methylglutaryl-CoA from 3-isovaleryl-CoA: step 2/3.</text>
</comment>
<evidence type="ECO:0000256" key="1">
    <source>
        <dbReference type="ARBA" id="ARBA00006102"/>
    </source>
</evidence>
<name>A0A2S4VGB0_9BASI</name>
<dbReference type="Gene3D" id="3.90.226.10">
    <property type="entry name" value="2-enoyl-CoA Hydratase, Chain A, domain 1"/>
    <property type="match status" value="2"/>
</dbReference>
<dbReference type="GO" id="GO:0005739">
    <property type="term" value="C:mitochondrion"/>
    <property type="evidence" value="ECO:0007669"/>
    <property type="project" value="TreeGrafter"/>
</dbReference>
<dbReference type="VEuPathDB" id="FungiDB:PSHT_13266"/>
<accession>A0A2S4VGB0</accession>
<sequence>MMNLVQRLKAPASCSRLFKRHYNYSLDHLSSQLTSNINKNSESYINNLESNLELIQSHRSLVQQHILPGGTPNARKKHLDRGKLLDREITRPILTIPRIISNSCLSTLSLTKLTSRWDHHWNRIPCMVIANDPTVKGGSYYPITVKKHLRAQEIARENRLPCIYLVESGGANLPYQSEVFPDRDHFGRIFYNQARLSAGRYTPNLSCTWDLSSWGAYMPAMSDVNIIVKNQGRIFLAGPSLVKAAIGEDVDDEQLGGGQMHCQISGVSDHLAESDEHALILARREILHLNYQFPISPATTTTTNGKSGWDEPLFDPNELNGIVSPNLKEAFEIKEIIARIVDGSQFHEFKREYGKTIVTGFAHIHGQPCGIIANNGVLFSPSALKATHFIQLCEQRQIPLVFLVNVTGYMVGEQAERGGIAKDGAKMVRAVACTSVPKFTVIVGGSFGAGNYGMAGRAYGSRFLWMWPNAKVSVMGGEQLSHVMSTISQLSIIIFFFFLSRQTKKSESWNSTIGQMQIYVID</sequence>
<dbReference type="EC" id="6.4.1.4" evidence="3"/>
<dbReference type="InterPro" id="IPR045190">
    <property type="entry name" value="MCCB/AccD1-like"/>
</dbReference>
<evidence type="ECO:0000256" key="2">
    <source>
        <dbReference type="ARBA" id="ARBA00025711"/>
    </source>
</evidence>
<dbReference type="InterPro" id="IPR034733">
    <property type="entry name" value="AcCoA_carboxyl_beta"/>
</dbReference>
<feature type="domain" description="CoA carboxyltransferase N-terminal" evidence="7">
    <location>
        <begin position="125"/>
        <end position="301"/>
    </location>
</feature>
<dbReference type="InterPro" id="IPR011762">
    <property type="entry name" value="COA_CT_N"/>
</dbReference>
<dbReference type="UniPathway" id="UPA00363">
    <property type="reaction ID" value="UER00861"/>
</dbReference>
<dbReference type="PROSITE" id="PS50980">
    <property type="entry name" value="COA_CT_NTER"/>
    <property type="match status" value="1"/>
</dbReference>